<dbReference type="PIRSF" id="PIRSF002703">
    <property type="entry name" value="Thaumatin"/>
    <property type="match status" value="1"/>
</dbReference>
<protein>
    <recommendedName>
        <fullName evidence="5">Thaumatin-like protein</fullName>
    </recommendedName>
</protein>
<dbReference type="SMART" id="SM00205">
    <property type="entry name" value="THN"/>
    <property type="match status" value="1"/>
</dbReference>
<feature type="disulfide bond" evidence="1">
    <location>
        <begin position="108"/>
        <end position="117"/>
    </location>
</feature>
<proteinExistence type="predicted"/>
<dbReference type="SUPFAM" id="SSF49870">
    <property type="entry name" value="Osmotin, thaumatin-like protein"/>
    <property type="match status" value="1"/>
</dbReference>
<feature type="disulfide bond" evidence="1">
    <location>
        <begin position="88"/>
        <end position="104"/>
    </location>
</feature>
<feature type="disulfide bond" evidence="1">
    <location>
        <begin position="80"/>
        <end position="141"/>
    </location>
</feature>
<dbReference type="Pfam" id="PF00314">
    <property type="entry name" value="Thaumatin"/>
    <property type="match status" value="1"/>
</dbReference>
<sequence length="179" mass="19158">MLIESSDSFGGFTCATADYGRGQVACNGAGEPRLHPSQNSHRHQTGAQDTHHISLVDGLNLPISITPQGGSGEKCTTTSCGVNINADCPLNLAITRSDGSIIGCKSACLAFNEPQYCCKDQYNSSSTCKPTSYSMFFKNKCPQAYSYASDDTSSTFSCSGSTNYLLLSAHNEFRFYAII</sequence>
<feature type="region of interest" description="Disordered" evidence="2">
    <location>
        <begin position="30"/>
        <end position="49"/>
    </location>
</feature>
<reference evidence="3 4" key="1">
    <citation type="journal article" date="2021" name="Commun. Biol.">
        <title>The genome of Shorea leprosula (Dipterocarpaceae) highlights the ecological relevance of drought in aseasonal tropical rainforests.</title>
        <authorList>
            <person name="Ng K.K.S."/>
            <person name="Kobayashi M.J."/>
            <person name="Fawcett J.A."/>
            <person name="Hatakeyama M."/>
            <person name="Paape T."/>
            <person name="Ng C.H."/>
            <person name="Ang C.C."/>
            <person name="Tnah L.H."/>
            <person name="Lee C.T."/>
            <person name="Nishiyama T."/>
            <person name="Sese J."/>
            <person name="O'Brien M.J."/>
            <person name="Copetti D."/>
            <person name="Mohd Noor M.I."/>
            <person name="Ong R.C."/>
            <person name="Putra M."/>
            <person name="Sireger I.Z."/>
            <person name="Indrioko S."/>
            <person name="Kosugi Y."/>
            <person name="Izuno A."/>
            <person name="Isagi Y."/>
            <person name="Lee S.L."/>
            <person name="Shimizu K.K."/>
        </authorList>
    </citation>
    <scope>NUCLEOTIDE SEQUENCE [LARGE SCALE GENOMIC DNA]</scope>
    <source>
        <strain evidence="3">214</strain>
    </source>
</reference>
<evidence type="ECO:0000256" key="1">
    <source>
        <dbReference type="PIRSR" id="PIRSR002703-1"/>
    </source>
</evidence>
<dbReference type="PANTHER" id="PTHR31048">
    <property type="entry name" value="OS03G0233200 PROTEIN"/>
    <property type="match status" value="1"/>
</dbReference>
<keyword evidence="1" id="KW-1015">Disulfide bond</keyword>
<comment type="caution">
    <text evidence="3">The sequence shown here is derived from an EMBL/GenBank/DDBJ whole genome shotgun (WGS) entry which is preliminary data.</text>
</comment>
<name>A0AAV5LUK1_9ROSI</name>
<evidence type="ECO:0008006" key="5">
    <source>
        <dbReference type="Google" id="ProtNLM"/>
    </source>
</evidence>
<dbReference type="AlphaFoldDB" id="A0AAV5LUK1"/>
<evidence type="ECO:0000313" key="3">
    <source>
        <dbReference type="EMBL" id="GKV40873.1"/>
    </source>
</evidence>
<dbReference type="Gene3D" id="2.60.110.10">
    <property type="entry name" value="Thaumatin"/>
    <property type="match status" value="1"/>
</dbReference>
<gene>
    <name evidence="3" type="ORF">SLEP1_g48472</name>
</gene>
<dbReference type="InterPro" id="IPR001938">
    <property type="entry name" value="Thaumatin"/>
</dbReference>
<evidence type="ECO:0000256" key="2">
    <source>
        <dbReference type="SAM" id="MobiDB-lite"/>
    </source>
</evidence>
<dbReference type="Proteomes" id="UP001054252">
    <property type="component" value="Unassembled WGS sequence"/>
</dbReference>
<evidence type="ECO:0000313" key="4">
    <source>
        <dbReference type="Proteomes" id="UP001054252"/>
    </source>
</evidence>
<dbReference type="PROSITE" id="PS51367">
    <property type="entry name" value="THAUMATIN_2"/>
    <property type="match status" value="1"/>
</dbReference>
<dbReference type="EMBL" id="BPVZ01000145">
    <property type="protein sequence ID" value="GKV40873.1"/>
    <property type="molecule type" value="Genomic_DNA"/>
</dbReference>
<organism evidence="3 4">
    <name type="scientific">Rubroshorea leprosula</name>
    <dbReference type="NCBI Taxonomy" id="152421"/>
    <lineage>
        <taxon>Eukaryota</taxon>
        <taxon>Viridiplantae</taxon>
        <taxon>Streptophyta</taxon>
        <taxon>Embryophyta</taxon>
        <taxon>Tracheophyta</taxon>
        <taxon>Spermatophyta</taxon>
        <taxon>Magnoliopsida</taxon>
        <taxon>eudicotyledons</taxon>
        <taxon>Gunneridae</taxon>
        <taxon>Pentapetalae</taxon>
        <taxon>rosids</taxon>
        <taxon>malvids</taxon>
        <taxon>Malvales</taxon>
        <taxon>Dipterocarpaceae</taxon>
        <taxon>Rubroshorea</taxon>
    </lineage>
</organism>
<feature type="disulfide bond" evidence="1">
    <location>
        <begin position="118"/>
        <end position="128"/>
    </location>
</feature>
<keyword evidence="4" id="KW-1185">Reference proteome</keyword>
<feature type="disulfide bond" evidence="1">
    <location>
        <begin position="75"/>
        <end position="158"/>
    </location>
</feature>
<accession>A0AAV5LUK1</accession>
<dbReference type="InterPro" id="IPR037176">
    <property type="entry name" value="Osmotin/thaumatin-like_sf"/>
</dbReference>